<protein>
    <recommendedName>
        <fullName evidence="4">DUF4352 domain-containing protein</fullName>
    </recommendedName>
</protein>
<comment type="caution">
    <text evidence="2">The sequence shown here is derived from an EMBL/GenBank/DDBJ whole genome shotgun (WGS) entry which is preliminary data.</text>
</comment>
<dbReference type="PROSITE" id="PS51257">
    <property type="entry name" value="PROKAR_LIPOPROTEIN"/>
    <property type="match status" value="1"/>
</dbReference>
<feature type="compositionally biased region" description="Basic and acidic residues" evidence="1">
    <location>
        <begin position="84"/>
        <end position="128"/>
    </location>
</feature>
<dbReference type="eggNOG" id="ENOG5031PWV">
    <property type="taxonomic scope" value="Bacteria"/>
</dbReference>
<feature type="compositionally biased region" description="Basic and acidic residues" evidence="1">
    <location>
        <begin position="67"/>
        <end position="76"/>
    </location>
</feature>
<organism evidence="2 3">
    <name type="scientific">Oceanobacillus picturae</name>
    <dbReference type="NCBI Taxonomy" id="171693"/>
    <lineage>
        <taxon>Bacteria</taxon>
        <taxon>Bacillati</taxon>
        <taxon>Bacillota</taxon>
        <taxon>Bacilli</taxon>
        <taxon>Bacillales</taxon>
        <taxon>Bacillaceae</taxon>
        <taxon>Oceanobacillus</taxon>
    </lineage>
</organism>
<evidence type="ECO:0000313" key="3">
    <source>
        <dbReference type="Proteomes" id="UP000028863"/>
    </source>
</evidence>
<dbReference type="RefSeq" id="WP_036577203.1">
    <property type="nucleotide sequence ID" value="NZ_CABLBW010000002.1"/>
</dbReference>
<accession>W9AEL8</accession>
<gene>
    <name evidence="2" type="ORF">BN988_02713</name>
</gene>
<evidence type="ECO:0008006" key="4">
    <source>
        <dbReference type="Google" id="ProtNLM"/>
    </source>
</evidence>
<dbReference type="EMBL" id="CCAX010000002">
    <property type="protein sequence ID" value="CDO04164.1"/>
    <property type="molecule type" value="Genomic_DNA"/>
</dbReference>
<name>W9AEL8_9BACI</name>
<sequence length="300" mass="32513">MYKSFVAIGIMATITLAGCDLNQQENIKKVSMAEVSQQEELKKEEIVLDKDEVSDKAESAGSDSEDKDQNVKEKAENTTSANKSETDEPEKPETEEEVKSEKAEETNPAEKTEAEGSVATEKETEKPADTFNHYPRGQFAVDGNPGQTVENATGVFTIEKATEAGNVKVGPINIQINNVSLVSGEVTEESIAGVSGEEVWFLQVDAVLQNTSDLPIRFFFASTTMDMNGHQLTAHDMFSGRTDGDYTSTTPKNATLVYMLNGDHPPSEQINNVTIDITSSPINIETEESVGAGTSIDVSF</sequence>
<reference evidence="2" key="2">
    <citation type="submission" date="2014-03" db="EMBL/GenBank/DDBJ databases">
        <authorList>
            <person name="Urmite Genomes"/>
        </authorList>
    </citation>
    <scope>NUCLEOTIDE SEQUENCE</scope>
    <source>
        <strain evidence="2">S1</strain>
    </source>
</reference>
<dbReference type="AlphaFoldDB" id="W9AEL8"/>
<keyword evidence="3" id="KW-1185">Reference proteome</keyword>
<feature type="region of interest" description="Disordered" evidence="1">
    <location>
        <begin position="35"/>
        <end position="146"/>
    </location>
</feature>
<dbReference type="Proteomes" id="UP000028863">
    <property type="component" value="Unassembled WGS sequence"/>
</dbReference>
<proteinExistence type="predicted"/>
<evidence type="ECO:0000313" key="2">
    <source>
        <dbReference type="EMBL" id="CDO04164.1"/>
    </source>
</evidence>
<reference evidence="2" key="1">
    <citation type="submission" date="2014-03" db="EMBL/GenBank/DDBJ databases">
        <title>Draft genome sequencing of Oceanobacillus picturae strain S1 isolated from human gut.</title>
        <authorList>
            <person name="Croce O."/>
            <person name="Lagier J.C."/>
            <person name="Raoult D."/>
        </authorList>
    </citation>
    <scope>NUCLEOTIDE SEQUENCE [LARGE SCALE GENOMIC DNA]</scope>
    <source>
        <strain evidence="2">S1</strain>
    </source>
</reference>
<evidence type="ECO:0000256" key="1">
    <source>
        <dbReference type="SAM" id="MobiDB-lite"/>
    </source>
</evidence>
<feature type="compositionally biased region" description="Basic and acidic residues" evidence="1">
    <location>
        <begin position="39"/>
        <end position="58"/>
    </location>
</feature>